<accession>A0A562KRY8</accession>
<proteinExistence type="predicted"/>
<organism evidence="1 2">
    <name type="scientific">Bradyrhizobium daqingense</name>
    <dbReference type="NCBI Taxonomy" id="993502"/>
    <lineage>
        <taxon>Bacteria</taxon>
        <taxon>Pseudomonadati</taxon>
        <taxon>Pseudomonadota</taxon>
        <taxon>Alphaproteobacteria</taxon>
        <taxon>Hyphomicrobiales</taxon>
        <taxon>Nitrobacteraceae</taxon>
        <taxon>Bradyrhizobium</taxon>
    </lineage>
</organism>
<dbReference type="SUPFAM" id="SSF49899">
    <property type="entry name" value="Concanavalin A-like lectins/glucanases"/>
    <property type="match status" value="1"/>
</dbReference>
<dbReference type="PIRSF" id="PIRSF022704">
    <property type="entry name" value="UCP022704"/>
    <property type="match status" value="1"/>
</dbReference>
<dbReference type="InterPro" id="IPR015987">
    <property type="entry name" value="UCP022704"/>
</dbReference>
<comment type="caution">
    <text evidence="1">The sequence shown here is derived from an EMBL/GenBank/DDBJ whole genome shotgun (WGS) entry which is preliminary data.</text>
</comment>
<dbReference type="Proteomes" id="UP000317176">
    <property type="component" value="Unassembled WGS sequence"/>
</dbReference>
<evidence type="ECO:0008006" key="3">
    <source>
        <dbReference type="Google" id="ProtNLM"/>
    </source>
</evidence>
<name>A0A562KRY8_9BRAD</name>
<dbReference type="AlphaFoldDB" id="A0A562KRY8"/>
<keyword evidence="2" id="KW-1185">Reference proteome</keyword>
<protein>
    <recommendedName>
        <fullName evidence="3">Regulation of enolase protein 1</fullName>
    </recommendedName>
</protein>
<dbReference type="PANTHER" id="PTHR35332:SF2">
    <property type="entry name" value="REGULATION OF ENOLASE PROTEIN 1"/>
    <property type="match status" value="1"/>
</dbReference>
<dbReference type="RefSeq" id="WP_145641344.1">
    <property type="nucleotide sequence ID" value="NZ_CP088014.1"/>
</dbReference>
<dbReference type="InterPro" id="IPR009784">
    <property type="entry name" value="DUF1349"/>
</dbReference>
<dbReference type="OrthoDB" id="9814707at2"/>
<dbReference type="Gene3D" id="2.60.120.200">
    <property type="match status" value="1"/>
</dbReference>
<dbReference type="PANTHER" id="PTHR35332">
    <property type="entry name" value="REGULATION OF ENOLASE PROTEIN 1"/>
    <property type="match status" value="1"/>
</dbReference>
<gene>
    <name evidence="1" type="ORF">IQ17_06018</name>
</gene>
<evidence type="ECO:0000313" key="2">
    <source>
        <dbReference type="Proteomes" id="UP000317176"/>
    </source>
</evidence>
<dbReference type="EMBL" id="VLKL01000024">
    <property type="protein sequence ID" value="TWH97963.1"/>
    <property type="molecule type" value="Genomic_DNA"/>
</dbReference>
<sequence length="193" mass="21715">MFGKSGGVWLNEPRKWSEKDNYLGLETDQGTDFWRETHYGFIRDSGHFLAFQAGDAFTAELRVRSHFKALYDQAGLMVRIDERRWLKAGIEFSDGRAMLSSVLTAGQSDWATAPYEHDPSDFRLRVTIAHGVLRLQASSDGQIWPLMRLAPFAQSSSYLVGPMACTPERSGLEVAFSDFRLTPPLGKELHDLG</sequence>
<reference evidence="1 2" key="1">
    <citation type="journal article" date="2015" name="Stand. Genomic Sci.">
        <title>Genomic Encyclopedia of Bacterial and Archaeal Type Strains, Phase III: the genomes of soil and plant-associated and newly described type strains.</title>
        <authorList>
            <person name="Whitman W.B."/>
            <person name="Woyke T."/>
            <person name="Klenk H.P."/>
            <person name="Zhou Y."/>
            <person name="Lilburn T.G."/>
            <person name="Beck B.J."/>
            <person name="De Vos P."/>
            <person name="Vandamme P."/>
            <person name="Eisen J.A."/>
            <person name="Garrity G."/>
            <person name="Hugenholtz P."/>
            <person name="Kyrpides N.C."/>
        </authorList>
    </citation>
    <scope>NUCLEOTIDE SEQUENCE [LARGE SCALE GENOMIC DNA]</scope>
    <source>
        <strain evidence="1 2">CGMCC 1.10947</strain>
    </source>
</reference>
<evidence type="ECO:0000313" key="1">
    <source>
        <dbReference type="EMBL" id="TWH97963.1"/>
    </source>
</evidence>
<dbReference type="InterPro" id="IPR013320">
    <property type="entry name" value="ConA-like_dom_sf"/>
</dbReference>
<dbReference type="Pfam" id="PF07081">
    <property type="entry name" value="DUF1349"/>
    <property type="match status" value="1"/>
</dbReference>